<dbReference type="EMBL" id="QESZ01000009">
    <property type="protein sequence ID" value="PWD74372.1"/>
    <property type="molecule type" value="Genomic_DNA"/>
</dbReference>
<gene>
    <name evidence="2" type="ORF">D5077_18955</name>
    <name evidence="1" type="ORF">DF213_06335</name>
</gene>
<evidence type="ECO:0000313" key="2">
    <source>
        <dbReference type="EMBL" id="RJL67530.1"/>
    </source>
</evidence>
<sequence>MNFPDMTAKNADVIIARQRIERPWQGDIDAAKTATADTHDACCAQNQQWPDSPADTTKRCLKRQMAKQRAQNGVTRLFIAAKRLF</sequence>
<protein>
    <submittedName>
        <fullName evidence="1">Uncharacterized protein</fullName>
    </submittedName>
</protein>
<keyword evidence="4" id="KW-1185">Reference proteome</keyword>
<dbReference type="EMBL" id="QZDO01000072">
    <property type="protein sequence ID" value="RJL67530.1"/>
    <property type="molecule type" value="Genomic_DNA"/>
</dbReference>
<reference evidence="1 3" key="1">
    <citation type="submission" date="2018-05" db="EMBL/GenBank/DDBJ databases">
        <title>Genomic diversity of pathogens causing Blackleg of Potato in Pakistan.</title>
        <authorList>
            <person name="Sarfraz S."/>
            <person name="Riaz K."/>
            <person name="Oulghazi S."/>
            <person name="Cigna J."/>
            <person name="Sahi S.T."/>
            <person name="Khan S.H."/>
            <person name="Hameed A."/>
            <person name="Faure D."/>
        </authorList>
    </citation>
    <scope>NUCLEOTIDE SEQUENCE [LARGE SCALE GENOMIC DNA]</scope>
    <source>
        <strain evidence="1 3">SS70</strain>
    </source>
</reference>
<proteinExistence type="predicted"/>
<evidence type="ECO:0000313" key="1">
    <source>
        <dbReference type="EMBL" id="PWD74372.1"/>
    </source>
</evidence>
<organism evidence="1 3">
    <name type="scientific">Dickeya dianthicola</name>
    <dbReference type="NCBI Taxonomy" id="204039"/>
    <lineage>
        <taxon>Bacteria</taxon>
        <taxon>Pseudomonadati</taxon>
        <taxon>Pseudomonadota</taxon>
        <taxon>Gammaproteobacteria</taxon>
        <taxon>Enterobacterales</taxon>
        <taxon>Pectobacteriaceae</taxon>
        <taxon>Dickeya</taxon>
    </lineage>
</organism>
<dbReference type="Proteomes" id="UP000245055">
    <property type="component" value="Unassembled WGS sequence"/>
</dbReference>
<evidence type="ECO:0000313" key="4">
    <source>
        <dbReference type="Proteomes" id="UP000266633"/>
    </source>
</evidence>
<evidence type="ECO:0000313" key="3">
    <source>
        <dbReference type="Proteomes" id="UP000245055"/>
    </source>
</evidence>
<accession>A0AAX1C8C0</accession>
<dbReference type="AlphaFoldDB" id="A0AAX1C8C0"/>
<comment type="caution">
    <text evidence="1">The sequence shown here is derived from an EMBL/GenBank/DDBJ whole genome shotgun (WGS) entry which is preliminary data.</text>
</comment>
<reference evidence="2 4" key="2">
    <citation type="submission" date="2018-09" db="EMBL/GenBank/DDBJ databases">
        <title>Phylogenetic diversity of Pectobacterium and Dickeya strains causing blackleg disease of potato in Morocco.</title>
        <authorList>
            <person name="Oulghazi S."/>
            <person name="Moumni M."/>
            <person name="Faure D."/>
        </authorList>
    </citation>
    <scope>NUCLEOTIDE SEQUENCE [LARGE SCALE GENOMIC DNA]</scope>
    <source>
        <strain evidence="2 4">S4.16.03.LID</strain>
    </source>
</reference>
<name>A0AAX1C8C0_9GAMM</name>
<dbReference type="Proteomes" id="UP000266633">
    <property type="component" value="Unassembled WGS sequence"/>
</dbReference>